<evidence type="ECO:0000313" key="2">
    <source>
        <dbReference type="Proteomes" id="UP000789901"/>
    </source>
</evidence>
<evidence type="ECO:0000313" key="1">
    <source>
        <dbReference type="EMBL" id="CAG8832976.1"/>
    </source>
</evidence>
<organism evidence="1 2">
    <name type="scientific">Gigaspora margarita</name>
    <dbReference type="NCBI Taxonomy" id="4874"/>
    <lineage>
        <taxon>Eukaryota</taxon>
        <taxon>Fungi</taxon>
        <taxon>Fungi incertae sedis</taxon>
        <taxon>Mucoromycota</taxon>
        <taxon>Glomeromycotina</taxon>
        <taxon>Glomeromycetes</taxon>
        <taxon>Diversisporales</taxon>
        <taxon>Gigasporaceae</taxon>
        <taxon>Gigaspora</taxon>
    </lineage>
</organism>
<dbReference type="Proteomes" id="UP000789901">
    <property type="component" value="Unassembled WGS sequence"/>
</dbReference>
<feature type="non-terminal residue" evidence="1">
    <location>
        <position position="1"/>
    </location>
</feature>
<name>A0ABN7WIR7_GIGMA</name>
<keyword evidence="2" id="KW-1185">Reference proteome</keyword>
<comment type="caution">
    <text evidence="1">The sequence shown here is derived from an EMBL/GenBank/DDBJ whole genome shotgun (WGS) entry which is preliminary data.</text>
</comment>
<sequence>DTEVVCNLGSESLIIEIAKKLGLEKDKSLPNNEASTKAYIIDNMVSDIVKQVSGKKIWISLHQLLAIMKPEIQQDIINLIMNSDNIWQHIPCG</sequence>
<reference evidence="1 2" key="1">
    <citation type="submission" date="2021-06" db="EMBL/GenBank/DDBJ databases">
        <authorList>
            <person name="Kallberg Y."/>
            <person name="Tangrot J."/>
            <person name="Rosling A."/>
        </authorList>
    </citation>
    <scope>NUCLEOTIDE SEQUENCE [LARGE SCALE GENOMIC DNA]</scope>
    <source>
        <strain evidence="1 2">120-4 pot B 10/14</strain>
    </source>
</reference>
<gene>
    <name evidence="1" type="ORF">GMARGA_LOCUS31317</name>
</gene>
<accession>A0ABN7WIR7</accession>
<proteinExistence type="predicted"/>
<dbReference type="EMBL" id="CAJVQB010046432">
    <property type="protein sequence ID" value="CAG8832976.1"/>
    <property type="molecule type" value="Genomic_DNA"/>
</dbReference>
<protein>
    <submittedName>
        <fullName evidence="1">1936_t:CDS:1</fullName>
    </submittedName>
</protein>